<dbReference type="AlphaFoldDB" id="A0A0M5ILH2"/>
<evidence type="ECO:0000256" key="3">
    <source>
        <dbReference type="ARBA" id="ARBA00011270"/>
    </source>
</evidence>
<dbReference type="EMBL" id="CP010802">
    <property type="protein sequence ID" value="ALC17548.1"/>
    <property type="molecule type" value="Genomic_DNA"/>
</dbReference>
<keyword evidence="7 9" id="KW-0456">Lyase</keyword>
<name>A0A0M5ILH2_9BACT</name>
<feature type="active site" description="Proton acceptor" evidence="9">
    <location>
        <position position="60"/>
    </location>
</feature>
<dbReference type="PROSITE" id="PS00167">
    <property type="entry name" value="TRP_SYNTHASE_ALPHA"/>
    <property type="match status" value="1"/>
</dbReference>
<dbReference type="Proteomes" id="UP000057158">
    <property type="component" value="Chromosome"/>
</dbReference>
<evidence type="ECO:0000256" key="6">
    <source>
        <dbReference type="ARBA" id="ARBA00023141"/>
    </source>
</evidence>
<feature type="active site" description="Proton acceptor" evidence="9">
    <location>
        <position position="49"/>
    </location>
</feature>
<evidence type="ECO:0000256" key="7">
    <source>
        <dbReference type="ARBA" id="ARBA00023239"/>
    </source>
</evidence>
<dbReference type="UniPathway" id="UPA00035">
    <property type="reaction ID" value="UER00044"/>
</dbReference>
<protein>
    <recommendedName>
        <fullName evidence="9">Tryptophan synthase alpha chain</fullName>
        <ecNumber evidence="9">4.2.1.20</ecNumber>
    </recommendedName>
</protein>
<accession>A0A0M5ILH2</accession>
<dbReference type="CDD" id="cd04724">
    <property type="entry name" value="Tryptophan_synthase_alpha"/>
    <property type="match status" value="1"/>
</dbReference>
<keyword evidence="4 9" id="KW-0028">Amino-acid biosynthesis</keyword>
<dbReference type="InterPro" id="IPR002028">
    <property type="entry name" value="Trp_synthase_suA"/>
</dbReference>
<evidence type="ECO:0000256" key="9">
    <source>
        <dbReference type="HAMAP-Rule" id="MF_00131"/>
    </source>
</evidence>
<evidence type="ECO:0000256" key="2">
    <source>
        <dbReference type="ARBA" id="ARBA00004733"/>
    </source>
</evidence>
<dbReference type="GO" id="GO:0004834">
    <property type="term" value="F:tryptophan synthase activity"/>
    <property type="evidence" value="ECO:0007669"/>
    <property type="project" value="UniProtKB-UniRule"/>
</dbReference>
<keyword evidence="12" id="KW-1185">Reference proteome</keyword>
<comment type="function">
    <text evidence="1 9">The alpha subunit is responsible for the aldol cleavage of indoleglycerol phosphate to indole and glyceraldehyde 3-phosphate.</text>
</comment>
<reference evidence="11 12" key="1">
    <citation type="submission" date="2015-07" db="EMBL/GenBank/DDBJ databases">
        <title>Isolation and Genomic Characterization of a Novel Halophilic Metal-Reducing Deltaproteobacterium from the Deep Subsurface.</title>
        <authorList>
            <person name="Badalamenti J.P."/>
            <person name="Summers Z.M."/>
            <person name="Gralnick J.A."/>
            <person name="Bond D.R."/>
        </authorList>
    </citation>
    <scope>NUCLEOTIDE SEQUENCE [LARGE SCALE GENOMIC DNA]</scope>
    <source>
        <strain evidence="11 12">WTL</strain>
    </source>
</reference>
<dbReference type="InterPro" id="IPR013785">
    <property type="entry name" value="Aldolase_TIM"/>
</dbReference>
<dbReference type="STRING" id="1603606.DSOUD_2812"/>
<dbReference type="Pfam" id="PF00290">
    <property type="entry name" value="Trp_syntA"/>
    <property type="match status" value="1"/>
</dbReference>
<dbReference type="SUPFAM" id="SSF51366">
    <property type="entry name" value="Ribulose-phoshate binding barrel"/>
    <property type="match status" value="1"/>
</dbReference>
<dbReference type="OrthoDB" id="9804578at2"/>
<dbReference type="GO" id="GO:0005829">
    <property type="term" value="C:cytosol"/>
    <property type="evidence" value="ECO:0007669"/>
    <property type="project" value="TreeGrafter"/>
</dbReference>
<dbReference type="Gene3D" id="3.20.20.70">
    <property type="entry name" value="Aldolase class I"/>
    <property type="match status" value="1"/>
</dbReference>
<evidence type="ECO:0000256" key="1">
    <source>
        <dbReference type="ARBA" id="ARBA00003365"/>
    </source>
</evidence>
<comment type="pathway">
    <text evidence="2 9">Amino-acid biosynthesis; L-tryptophan biosynthesis; L-tryptophan from chorismate: step 5/5.</text>
</comment>
<gene>
    <name evidence="9 11" type="primary">trpA</name>
    <name evidence="11" type="ORF">DSOUD_2812</name>
</gene>
<comment type="similarity">
    <text evidence="9 10">Belongs to the TrpA family.</text>
</comment>
<evidence type="ECO:0000256" key="4">
    <source>
        <dbReference type="ARBA" id="ARBA00022605"/>
    </source>
</evidence>
<dbReference type="InterPro" id="IPR018204">
    <property type="entry name" value="Trp_synthase_alpha_AS"/>
</dbReference>
<dbReference type="EC" id="4.2.1.20" evidence="9"/>
<dbReference type="RefSeq" id="WP_053551546.1">
    <property type="nucleotide sequence ID" value="NZ_CP010802.1"/>
</dbReference>
<dbReference type="KEGG" id="des:DSOUD_2812"/>
<keyword evidence="6 9" id="KW-0057">Aromatic amino acid biosynthesis</keyword>
<evidence type="ECO:0000256" key="10">
    <source>
        <dbReference type="RuleBase" id="RU003662"/>
    </source>
</evidence>
<dbReference type="InterPro" id="IPR011060">
    <property type="entry name" value="RibuloseP-bd_barrel"/>
</dbReference>
<organism evidence="11 12">
    <name type="scientific">Desulfuromonas soudanensis</name>
    <dbReference type="NCBI Taxonomy" id="1603606"/>
    <lineage>
        <taxon>Bacteria</taxon>
        <taxon>Pseudomonadati</taxon>
        <taxon>Thermodesulfobacteriota</taxon>
        <taxon>Desulfuromonadia</taxon>
        <taxon>Desulfuromonadales</taxon>
        <taxon>Desulfuromonadaceae</taxon>
        <taxon>Desulfuromonas</taxon>
    </lineage>
</organism>
<evidence type="ECO:0000313" key="11">
    <source>
        <dbReference type="EMBL" id="ALC17548.1"/>
    </source>
</evidence>
<dbReference type="PATRIC" id="fig|1603606.3.peg.3041"/>
<evidence type="ECO:0000256" key="5">
    <source>
        <dbReference type="ARBA" id="ARBA00022822"/>
    </source>
</evidence>
<sequence>MGRIEATFERLKIQGDAALIPFITAGDPSLALTEKLIHTLVESGADIIELGFPFSDPMADGPTIQASSERALEAGTTLPAILEMLSRVRQHTNVPVVLMGYYNPVLHYGPQRFARDAAAAGVDGVLLVDLPPEEAGEISGFLQEAGLRLITLLAPTTPPERMARLAEAGEGYLYYVSMTGVTGTQQVDAAAIEKAVGAVREKSSVPVAVGFGISSPADAEAVARFSDAVVVGSALVRVIAAYGASPDLLSQVGTFVRSLKDGMRAGRSLC</sequence>
<dbReference type="NCBIfam" id="TIGR00262">
    <property type="entry name" value="trpA"/>
    <property type="match status" value="1"/>
</dbReference>
<proteinExistence type="inferred from homology"/>
<dbReference type="HAMAP" id="MF_00131">
    <property type="entry name" value="Trp_synth_alpha"/>
    <property type="match status" value="1"/>
</dbReference>
<keyword evidence="5 9" id="KW-0822">Tryptophan biosynthesis</keyword>
<evidence type="ECO:0000256" key="8">
    <source>
        <dbReference type="ARBA" id="ARBA00049047"/>
    </source>
</evidence>
<dbReference type="PANTHER" id="PTHR43406:SF1">
    <property type="entry name" value="TRYPTOPHAN SYNTHASE ALPHA CHAIN, CHLOROPLASTIC"/>
    <property type="match status" value="1"/>
</dbReference>
<dbReference type="FunFam" id="3.20.20.70:FF:000037">
    <property type="entry name" value="Tryptophan synthase alpha chain"/>
    <property type="match status" value="1"/>
</dbReference>
<comment type="subunit">
    <text evidence="3 9">Tetramer of two alpha and two beta chains.</text>
</comment>
<evidence type="ECO:0000313" key="12">
    <source>
        <dbReference type="Proteomes" id="UP000057158"/>
    </source>
</evidence>
<comment type="catalytic activity">
    <reaction evidence="8 9">
        <text>(1S,2R)-1-C-(indol-3-yl)glycerol 3-phosphate + L-serine = D-glyceraldehyde 3-phosphate + L-tryptophan + H2O</text>
        <dbReference type="Rhea" id="RHEA:10532"/>
        <dbReference type="ChEBI" id="CHEBI:15377"/>
        <dbReference type="ChEBI" id="CHEBI:33384"/>
        <dbReference type="ChEBI" id="CHEBI:57912"/>
        <dbReference type="ChEBI" id="CHEBI:58866"/>
        <dbReference type="ChEBI" id="CHEBI:59776"/>
        <dbReference type="EC" id="4.2.1.20"/>
    </reaction>
</comment>
<dbReference type="PANTHER" id="PTHR43406">
    <property type="entry name" value="TRYPTOPHAN SYNTHASE, ALPHA CHAIN"/>
    <property type="match status" value="1"/>
</dbReference>